<sequence length="295" mass="32131">MSEDDTAPLTATENAALRALLARTASAPQAVGNGNGGVSVQTDNTAGEIDNFASPTFKSLPVWFPRVRSTVLDLIIEGKFEAEDLIKLSSHGAGARERGRPVLWFPDSGYAGADPYPDETWESGVPRAFSKAFSSVVPLLGAWTTYTGIRALCDPTNGGVAAAFSIYTSLLLQFSTQYEWSAVLHYHYEFTRIRLQENFRPTRWTIPDPSLMATCLVRYPLLSPSTSSLATKKRGLAERLSSPAPQSSTTRQRVNETCFNFNGADGCRMGDKCARNHICISCSGPHTNQACPNRK</sequence>
<gene>
    <name evidence="1" type="ORF">MSAN_00646900</name>
</gene>
<name>A0A8H7DC90_9AGAR</name>
<accession>A0A8H7DC90</accession>
<evidence type="ECO:0000313" key="1">
    <source>
        <dbReference type="EMBL" id="KAF7370164.1"/>
    </source>
</evidence>
<dbReference type="OrthoDB" id="2967881at2759"/>
<dbReference type="Proteomes" id="UP000623467">
    <property type="component" value="Unassembled WGS sequence"/>
</dbReference>
<reference evidence="1" key="1">
    <citation type="submission" date="2020-05" db="EMBL/GenBank/DDBJ databases">
        <title>Mycena genomes resolve the evolution of fungal bioluminescence.</title>
        <authorList>
            <person name="Tsai I.J."/>
        </authorList>
    </citation>
    <scope>NUCLEOTIDE SEQUENCE</scope>
    <source>
        <strain evidence="1">160909Yilan</strain>
    </source>
</reference>
<evidence type="ECO:0000313" key="2">
    <source>
        <dbReference type="Proteomes" id="UP000623467"/>
    </source>
</evidence>
<organism evidence="1 2">
    <name type="scientific">Mycena sanguinolenta</name>
    <dbReference type="NCBI Taxonomy" id="230812"/>
    <lineage>
        <taxon>Eukaryota</taxon>
        <taxon>Fungi</taxon>
        <taxon>Dikarya</taxon>
        <taxon>Basidiomycota</taxon>
        <taxon>Agaricomycotina</taxon>
        <taxon>Agaricomycetes</taxon>
        <taxon>Agaricomycetidae</taxon>
        <taxon>Agaricales</taxon>
        <taxon>Marasmiineae</taxon>
        <taxon>Mycenaceae</taxon>
        <taxon>Mycena</taxon>
    </lineage>
</organism>
<dbReference type="AlphaFoldDB" id="A0A8H7DC90"/>
<protein>
    <submittedName>
        <fullName evidence="1">C3H1-type domain-containing protein</fullName>
    </submittedName>
</protein>
<proteinExistence type="predicted"/>
<comment type="caution">
    <text evidence="1">The sequence shown here is derived from an EMBL/GenBank/DDBJ whole genome shotgun (WGS) entry which is preliminary data.</text>
</comment>
<keyword evidence="2" id="KW-1185">Reference proteome</keyword>
<dbReference type="EMBL" id="JACAZH010000004">
    <property type="protein sequence ID" value="KAF7370164.1"/>
    <property type="molecule type" value="Genomic_DNA"/>
</dbReference>